<sequence>MYSIRDRVAICSLANVSSIQALRSRVRSSPESQTSSPYPPPGGARSPRATKKPMTQVANRDHRSLGRPCGGEGYPLGLYPPCPGPLPADSRPWALHASSSSVPPLRSPSALGLGASRLSWSAGLDRMSGGRAS</sequence>
<feature type="compositionally biased region" description="Polar residues" evidence="1">
    <location>
        <begin position="22"/>
        <end position="36"/>
    </location>
</feature>
<evidence type="ECO:0000256" key="1">
    <source>
        <dbReference type="SAM" id="MobiDB-lite"/>
    </source>
</evidence>
<feature type="compositionally biased region" description="Low complexity" evidence="1">
    <location>
        <begin position="98"/>
        <end position="109"/>
    </location>
</feature>
<accession>A0ABN8ZSA6</accession>
<dbReference type="Proteomes" id="UP001176941">
    <property type="component" value="Chromosome 6"/>
</dbReference>
<reference evidence="2" key="1">
    <citation type="submission" date="2023-04" db="EMBL/GenBank/DDBJ databases">
        <authorList>
            <consortium name="ELIXIR-Norway"/>
        </authorList>
    </citation>
    <scope>NUCLEOTIDE SEQUENCE [LARGE SCALE GENOMIC DNA]</scope>
</reference>
<evidence type="ECO:0000313" key="3">
    <source>
        <dbReference type="Proteomes" id="UP001176941"/>
    </source>
</evidence>
<dbReference type="EMBL" id="OX459942">
    <property type="protein sequence ID" value="CAI9176813.1"/>
    <property type="molecule type" value="Genomic_DNA"/>
</dbReference>
<evidence type="ECO:0000313" key="2">
    <source>
        <dbReference type="EMBL" id="CAI9176813.1"/>
    </source>
</evidence>
<organism evidence="2 3">
    <name type="scientific">Rangifer tarandus platyrhynchus</name>
    <name type="common">Svalbard reindeer</name>
    <dbReference type="NCBI Taxonomy" id="3082113"/>
    <lineage>
        <taxon>Eukaryota</taxon>
        <taxon>Metazoa</taxon>
        <taxon>Chordata</taxon>
        <taxon>Craniata</taxon>
        <taxon>Vertebrata</taxon>
        <taxon>Euteleostomi</taxon>
        <taxon>Mammalia</taxon>
        <taxon>Eutheria</taxon>
        <taxon>Laurasiatheria</taxon>
        <taxon>Artiodactyla</taxon>
        <taxon>Ruminantia</taxon>
        <taxon>Pecora</taxon>
        <taxon>Cervidae</taxon>
        <taxon>Odocoileinae</taxon>
        <taxon>Rangifer</taxon>
    </lineage>
</organism>
<protein>
    <submittedName>
        <fullName evidence="2">Uncharacterized protein</fullName>
    </submittedName>
</protein>
<name>A0ABN8ZSA6_RANTA</name>
<proteinExistence type="predicted"/>
<gene>
    <name evidence="2" type="ORF">MRATA1EN1_LOCUS25775</name>
</gene>
<feature type="region of interest" description="Disordered" evidence="1">
    <location>
        <begin position="22"/>
        <end position="70"/>
    </location>
</feature>
<keyword evidence="3" id="KW-1185">Reference proteome</keyword>
<feature type="region of interest" description="Disordered" evidence="1">
    <location>
        <begin position="89"/>
        <end position="133"/>
    </location>
</feature>